<dbReference type="Pfam" id="PF02298">
    <property type="entry name" value="Cu_bind_like"/>
    <property type="match status" value="1"/>
</dbReference>
<dbReference type="AlphaFoldDB" id="A0A7J7BZF3"/>
<organism evidence="9 10">
    <name type="scientific">Tripterygium wilfordii</name>
    <name type="common">Thunder God vine</name>
    <dbReference type="NCBI Taxonomy" id="458696"/>
    <lineage>
        <taxon>Eukaryota</taxon>
        <taxon>Viridiplantae</taxon>
        <taxon>Streptophyta</taxon>
        <taxon>Embryophyta</taxon>
        <taxon>Tracheophyta</taxon>
        <taxon>Spermatophyta</taxon>
        <taxon>Magnoliopsida</taxon>
        <taxon>eudicotyledons</taxon>
        <taxon>Gunneridae</taxon>
        <taxon>Pentapetalae</taxon>
        <taxon>rosids</taxon>
        <taxon>fabids</taxon>
        <taxon>Celastrales</taxon>
        <taxon>Celastraceae</taxon>
        <taxon>Tripterygium</taxon>
    </lineage>
</organism>
<evidence type="ECO:0000256" key="3">
    <source>
        <dbReference type="ARBA" id="ARBA00022982"/>
    </source>
</evidence>
<evidence type="ECO:0000256" key="5">
    <source>
        <dbReference type="ARBA" id="ARBA00023180"/>
    </source>
</evidence>
<keyword evidence="2" id="KW-0479">Metal-binding</keyword>
<proteinExistence type="predicted"/>
<evidence type="ECO:0000256" key="2">
    <source>
        <dbReference type="ARBA" id="ARBA00022723"/>
    </source>
</evidence>
<dbReference type="EMBL" id="JAAARO010000022">
    <property type="protein sequence ID" value="KAF5727065.1"/>
    <property type="molecule type" value="Genomic_DNA"/>
</dbReference>
<evidence type="ECO:0000313" key="9">
    <source>
        <dbReference type="EMBL" id="KAF5727065.1"/>
    </source>
</evidence>
<evidence type="ECO:0000256" key="1">
    <source>
        <dbReference type="ARBA" id="ARBA00022448"/>
    </source>
</evidence>
<dbReference type="PROSITE" id="PS51485">
    <property type="entry name" value="PHYTOCYANIN"/>
    <property type="match status" value="1"/>
</dbReference>
<evidence type="ECO:0000313" key="10">
    <source>
        <dbReference type="Proteomes" id="UP000593562"/>
    </source>
</evidence>
<dbReference type="Proteomes" id="UP000593562">
    <property type="component" value="Unassembled WGS sequence"/>
</dbReference>
<dbReference type="InterPro" id="IPR039391">
    <property type="entry name" value="Phytocyanin-like"/>
</dbReference>
<dbReference type="InParanoid" id="A0A7J7BZF3"/>
<dbReference type="FunFam" id="2.60.40.420:FF:000003">
    <property type="entry name" value="Blue copper"/>
    <property type="match status" value="1"/>
</dbReference>
<keyword evidence="10" id="KW-1185">Reference proteome</keyword>
<gene>
    <name evidence="9" type="ORF">HS088_TW22G00752</name>
</gene>
<feature type="signal peptide" evidence="7">
    <location>
        <begin position="1"/>
        <end position="26"/>
    </location>
</feature>
<evidence type="ECO:0000256" key="4">
    <source>
        <dbReference type="ARBA" id="ARBA00023008"/>
    </source>
</evidence>
<name>A0A7J7BZF3_TRIWF</name>
<comment type="caution">
    <text evidence="9">The sequence shown here is derived from an EMBL/GenBank/DDBJ whole genome shotgun (WGS) entry which is preliminary data.</text>
</comment>
<keyword evidence="1" id="KW-0813">Transport</keyword>
<keyword evidence="5" id="KW-0325">Glycoprotein</keyword>
<keyword evidence="3" id="KW-0249">Electron transport</keyword>
<dbReference type="PANTHER" id="PTHR33021">
    <property type="entry name" value="BLUE COPPER PROTEIN"/>
    <property type="match status" value="1"/>
</dbReference>
<sequence length="156" mass="16693">MALKREAAVGLGFMVSLMALCGSSYGAVYKVGDSAGWTDQGGVDYKKWASSKTFYVGDIIVFEYNKQYHNVIEVISFYDFHFCNTSSPVATYSSGNDSITLNRSGDFYYTCASPGHCQAGQKVHIFVHSATSMGPIGSPTPGPSPSPSLSTAPTPF</sequence>
<dbReference type="InterPro" id="IPR008972">
    <property type="entry name" value="Cupredoxin"/>
</dbReference>
<dbReference type="InterPro" id="IPR003245">
    <property type="entry name" value="Phytocyanin_dom"/>
</dbReference>
<evidence type="ECO:0000256" key="7">
    <source>
        <dbReference type="SAM" id="SignalP"/>
    </source>
</evidence>
<dbReference type="Gene3D" id="2.60.40.420">
    <property type="entry name" value="Cupredoxins - blue copper proteins"/>
    <property type="match status" value="1"/>
</dbReference>
<feature type="region of interest" description="Disordered" evidence="6">
    <location>
        <begin position="136"/>
        <end position="156"/>
    </location>
</feature>
<dbReference type="PANTHER" id="PTHR33021:SF443">
    <property type="entry name" value="MAVICYANIN-LIKE"/>
    <property type="match status" value="1"/>
</dbReference>
<feature type="domain" description="Phytocyanin" evidence="8">
    <location>
        <begin position="27"/>
        <end position="129"/>
    </location>
</feature>
<dbReference type="GO" id="GO:0005886">
    <property type="term" value="C:plasma membrane"/>
    <property type="evidence" value="ECO:0007669"/>
    <property type="project" value="TreeGrafter"/>
</dbReference>
<keyword evidence="7" id="KW-0732">Signal</keyword>
<feature type="compositionally biased region" description="Low complexity" evidence="6">
    <location>
        <begin position="147"/>
        <end position="156"/>
    </location>
</feature>
<feature type="chain" id="PRO_5029484935" evidence="7">
    <location>
        <begin position="27"/>
        <end position="156"/>
    </location>
</feature>
<evidence type="ECO:0000256" key="6">
    <source>
        <dbReference type="SAM" id="MobiDB-lite"/>
    </source>
</evidence>
<dbReference type="GO" id="GO:0009055">
    <property type="term" value="F:electron transfer activity"/>
    <property type="evidence" value="ECO:0007669"/>
    <property type="project" value="InterPro"/>
</dbReference>
<accession>A0A7J7BZF3</accession>
<protein>
    <submittedName>
        <fullName evidence="9">Mavicyanin</fullName>
    </submittedName>
</protein>
<dbReference type="SUPFAM" id="SSF49503">
    <property type="entry name" value="Cupredoxins"/>
    <property type="match status" value="1"/>
</dbReference>
<dbReference type="GO" id="GO:0046872">
    <property type="term" value="F:metal ion binding"/>
    <property type="evidence" value="ECO:0007669"/>
    <property type="project" value="UniProtKB-KW"/>
</dbReference>
<reference evidence="9 10" key="1">
    <citation type="journal article" date="2020" name="Nat. Commun.">
        <title>Genome of Tripterygium wilfordii and identification of cytochrome P450 involved in triptolide biosynthesis.</title>
        <authorList>
            <person name="Tu L."/>
            <person name="Su P."/>
            <person name="Zhang Z."/>
            <person name="Gao L."/>
            <person name="Wang J."/>
            <person name="Hu T."/>
            <person name="Zhou J."/>
            <person name="Zhang Y."/>
            <person name="Zhao Y."/>
            <person name="Liu Y."/>
            <person name="Song Y."/>
            <person name="Tong Y."/>
            <person name="Lu Y."/>
            <person name="Yang J."/>
            <person name="Xu C."/>
            <person name="Jia M."/>
            <person name="Peters R.J."/>
            <person name="Huang L."/>
            <person name="Gao W."/>
        </authorList>
    </citation>
    <scope>NUCLEOTIDE SEQUENCE [LARGE SCALE GENOMIC DNA]</scope>
    <source>
        <strain evidence="10">cv. XIE 37</strain>
        <tissue evidence="9">Leaf</tissue>
    </source>
</reference>
<evidence type="ECO:0000259" key="8">
    <source>
        <dbReference type="PROSITE" id="PS51485"/>
    </source>
</evidence>
<keyword evidence="4" id="KW-0186">Copper</keyword>